<dbReference type="InterPro" id="IPR006544">
    <property type="entry name" value="P-type_TPase_V"/>
</dbReference>
<name>A0A6N2KPP5_SALVM</name>
<dbReference type="GO" id="GO:0006874">
    <property type="term" value="P:intracellular calcium ion homeostasis"/>
    <property type="evidence" value="ECO:0007669"/>
    <property type="project" value="TreeGrafter"/>
</dbReference>
<dbReference type="InterPro" id="IPR057255">
    <property type="entry name" value="2TM_P5A-ATPase"/>
</dbReference>
<gene>
    <name evidence="9" type="ORF">SVIM_LOCUS121453</name>
</gene>
<dbReference type="GO" id="GO:0019829">
    <property type="term" value="F:ATPase-coupled monoatomic cation transmembrane transporter activity"/>
    <property type="evidence" value="ECO:0007669"/>
    <property type="project" value="TreeGrafter"/>
</dbReference>
<dbReference type="Pfam" id="PF23143">
    <property type="entry name" value="2TM_P5A-ATPase"/>
    <property type="match status" value="1"/>
</dbReference>
<feature type="transmembrane region" description="Helical" evidence="7">
    <location>
        <begin position="53"/>
        <end position="74"/>
    </location>
</feature>
<evidence type="ECO:0000256" key="5">
    <source>
        <dbReference type="ARBA" id="ARBA00022842"/>
    </source>
</evidence>
<evidence type="ECO:0000256" key="1">
    <source>
        <dbReference type="ARBA" id="ARBA00004141"/>
    </source>
</evidence>
<reference evidence="9" key="1">
    <citation type="submission" date="2019-03" db="EMBL/GenBank/DDBJ databases">
        <authorList>
            <person name="Mank J."/>
            <person name="Almeida P."/>
        </authorList>
    </citation>
    <scope>NUCLEOTIDE SEQUENCE</scope>
    <source>
        <strain evidence="9">78183</strain>
    </source>
</reference>
<evidence type="ECO:0000259" key="8">
    <source>
        <dbReference type="Pfam" id="PF23143"/>
    </source>
</evidence>
<keyword evidence="2" id="KW-0479">Metal-binding</keyword>
<accession>A0A6N2KPP5</accession>
<keyword evidence="4" id="KW-0067">ATP-binding</keyword>
<dbReference type="PANTHER" id="PTHR45630">
    <property type="entry name" value="CATION-TRANSPORTING ATPASE-RELATED"/>
    <property type="match status" value="1"/>
</dbReference>
<feature type="transmembrane region" description="Helical" evidence="7">
    <location>
        <begin position="210"/>
        <end position="227"/>
    </location>
</feature>
<comment type="subcellular location">
    <subcellularLocation>
        <location evidence="1">Membrane</location>
        <topology evidence="1">Multi-pass membrane protein</topology>
    </subcellularLocation>
</comment>
<dbReference type="GO" id="GO:0005524">
    <property type="term" value="F:ATP binding"/>
    <property type="evidence" value="ECO:0007669"/>
    <property type="project" value="UniProtKB-KW"/>
</dbReference>
<evidence type="ECO:0000256" key="6">
    <source>
        <dbReference type="ARBA" id="ARBA00022967"/>
    </source>
</evidence>
<keyword evidence="3" id="KW-0547">Nucleotide-binding</keyword>
<dbReference type="GO" id="GO:0015662">
    <property type="term" value="F:P-type ion transporter activity"/>
    <property type="evidence" value="ECO:0007669"/>
    <property type="project" value="TreeGrafter"/>
</dbReference>
<evidence type="ECO:0000313" key="9">
    <source>
        <dbReference type="EMBL" id="VFU30605.1"/>
    </source>
</evidence>
<sequence>MVLRFNVGGKVVDRVDLIRKKKWPWRLDVLPFAVLYAIWMVTIVPSIDIVDALIVLGGLVSIHVLTLLFTAWSIDFKCFVQYSKVNDIYAAFLRRRSFLVLKKLCHCIFVNKEMEFVVSGLDESWMIFEVVRMKLNKEKEGAVVAPFTQLSGVNFPPYKTKTMLTVEGDPLLVGVAGQCQGLIKLLSASLVGACDNWVFCVGLWCLDEYWYYSLLTLFMLFMFKSTMAKSRLKTLSELRRVRVDTQIVTVHRCGNKRRKRTLLTVVSFPDAISNSFTLGVPGGSSKLLGQLCSLVYVEKQLMLTEIKDEDQCSSSSNNELIKCGDSRSKPADNGNNI</sequence>
<feature type="transmembrane region" description="Helical" evidence="7">
    <location>
        <begin position="29"/>
        <end position="47"/>
    </location>
</feature>
<feature type="domain" description="P5A-ATPase transmembrane helical hairpin" evidence="8">
    <location>
        <begin position="21"/>
        <end position="86"/>
    </location>
</feature>
<dbReference type="PANTHER" id="PTHR45630:SF7">
    <property type="entry name" value="ENDOPLASMIC RETICULUM TRANSMEMBRANE HELIX TRANSLOCASE"/>
    <property type="match status" value="1"/>
</dbReference>
<dbReference type="GO" id="GO:0005789">
    <property type="term" value="C:endoplasmic reticulum membrane"/>
    <property type="evidence" value="ECO:0007669"/>
    <property type="project" value="TreeGrafter"/>
</dbReference>
<dbReference type="AlphaFoldDB" id="A0A6N2KPP5"/>
<keyword evidence="7" id="KW-0472">Membrane</keyword>
<keyword evidence="7" id="KW-0812">Transmembrane</keyword>
<proteinExistence type="predicted"/>
<evidence type="ECO:0000256" key="3">
    <source>
        <dbReference type="ARBA" id="ARBA00022741"/>
    </source>
</evidence>
<dbReference type="EMBL" id="CAADRP010000646">
    <property type="protein sequence ID" value="VFU30605.1"/>
    <property type="molecule type" value="Genomic_DNA"/>
</dbReference>
<evidence type="ECO:0000256" key="7">
    <source>
        <dbReference type="SAM" id="Phobius"/>
    </source>
</evidence>
<keyword evidence="7" id="KW-1133">Transmembrane helix</keyword>
<keyword evidence="5" id="KW-0460">Magnesium</keyword>
<evidence type="ECO:0000256" key="4">
    <source>
        <dbReference type="ARBA" id="ARBA00022840"/>
    </source>
</evidence>
<organism evidence="9">
    <name type="scientific">Salix viminalis</name>
    <name type="common">Common osier</name>
    <name type="synonym">Basket willow</name>
    <dbReference type="NCBI Taxonomy" id="40686"/>
    <lineage>
        <taxon>Eukaryota</taxon>
        <taxon>Viridiplantae</taxon>
        <taxon>Streptophyta</taxon>
        <taxon>Embryophyta</taxon>
        <taxon>Tracheophyta</taxon>
        <taxon>Spermatophyta</taxon>
        <taxon>Magnoliopsida</taxon>
        <taxon>eudicotyledons</taxon>
        <taxon>Gunneridae</taxon>
        <taxon>Pentapetalae</taxon>
        <taxon>rosids</taxon>
        <taxon>fabids</taxon>
        <taxon>Malpighiales</taxon>
        <taxon>Salicaceae</taxon>
        <taxon>Saliceae</taxon>
        <taxon>Salix</taxon>
    </lineage>
</organism>
<evidence type="ECO:0000256" key="2">
    <source>
        <dbReference type="ARBA" id="ARBA00022723"/>
    </source>
</evidence>
<dbReference type="GO" id="GO:0046872">
    <property type="term" value="F:metal ion binding"/>
    <property type="evidence" value="ECO:0007669"/>
    <property type="project" value="UniProtKB-KW"/>
</dbReference>
<keyword evidence="6" id="KW-1278">Translocase</keyword>
<protein>
    <recommendedName>
        <fullName evidence="8">P5A-ATPase transmembrane helical hairpin domain-containing protein</fullName>
    </recommendedName>
</protein>